<evidence type="ECO:0000256" key="2">
    <source>
        <dbReference type="ARBA" id="ARBA00023186"/>
    </source>
</evidence>
<dbReference type="Proteomes" id="UP000316726">
    <property type="component" value="Chromosome 5"/>
</dbReference>
<keyword evidence="5" id="KW-1185">Reference proteome</keyword>
<dbReference type="GO" id="GO:0016272">
    <property type="term" value="C:prefoldin complex"/>
    <property type="evidence" value="ECO:0007669"/>
    <property type="project" value="UniProtKB-UniRule"/>
</dbReference>
<dbReference type="GO" id="GO:0009409">
    <property type="term" value="P:response to cold"/>
    <property type="evidence" value="ECO:0007669"/>
    <property type="project" value="UniProtKB-ARBA"/>
</dbReference>
<dbReference type="GO" id="GO:0007017">
    <property type="term" value="P:microtubule-based process"/>
    <property type="evidence" value="ECO:0007669"/>
    <property type="project" value="TreeGrafter"/>
</dbReference>
<dbReference type="OrthoDB" id="6375174at2759"/>
<dbReference type="InterPro" id="IPR009053">
    <property type="entry name" value="Prefoldin"/>
</dbReference>
<keyword evidence="2 3" id="KW-0143">Chaperone</keyword>
<comment type="similarity">
    <text evidence="1 3">Belongs to the prefoldin subunit alpha family.</text>
</comment>
<gene>
    <name evidence="4" type="ORF">A3770_05p38950</name>
</gene>
<dbReference type="CDD" id="cd23156">
    <property type="entry name" value="Prefoldin_3"/>
    <property type="match status" value="1"/>
</dbReference>
<evidence type="ECO:0000256" key="3">
    <source>
        <dbReference type="PIRNR" id="PIRNR016396"/>
    </source>
</evidence>
<reference evidence="4 5" key="1">
    <citation type="submission" date="2018-07" db="EMBL/GenBank/DDBJ databases">
        <title>The complete nuclear genome of the prasinophyte Chloropicon primus (CCMP1205).</title>
        <authorList>
            <person name="Pombert J.-F."/>
            <person name="Otis C."/>
            <person name="Turmel M."/>
            <person name="Lemieux C."/>
        </authorList>
    </citation>
    <scope>NUCLEOTIDE SEQUENCE [LARGE SCALE GENOMIC DNA]</scope>
    <source>
        <strain evidence="4 5">CCMP1205</strain>
    </source>
</reference>
<evidence type="ECO:0000313" key="4">
    <source>
        <dbReference type="EMBL" id="QDZ21377.1"/>
    </source>
</evidence>
<dbReference type="STRING" id="1764295.A0A5B8MLQ9"/>
<accession>A0A5B8MLQ9</accession>
<dbReference type="GO" id="GO:0006457">
    <property type="term" value="P:protein folding"/>
    <property type="evidence" value="ECO:0007669"/>
    <property type="project" value="UniProtKB-UniRule"/>
</dbReference>
<dbReference type="SUPFAM" id="SSF46579">
    <property type="entry name" value="Prefoldin"/>
    <property type="match status" value="1"/>
</dbReference>
<dbReference type="InterPro" id="IPR004127">
    <property type="entry name" value="Prefoldin_subunit_alpha"/>
</dbReference>
<protein>
    <recommendedName>
        <fullName evidence="3">Prefoldin subunit 3</fullName>
    </recommendedName>
</protein>
<name>A0A5B8MLQ9_9CHLO</name>
<dbReference type="Gene3D" id="1.10.287.370">
    <property type="match status" value="1"/>
</dbReference>
<organism evidence="4 5">
    <name type="scientific">Chloropicon primus</name>
    <dbReference type="NCBI Taxonomy" id="1764295"/>
    <lineage>
        <taxon>Eukaryota</taxon>
        <taxon>Viridiplantae</taxon>
        <taxon>Chlorophyta</taxon>
        <taxon>Chloropicophyceae</taxon>
        <taxon>Chloropicales</taxon>
        <taxon>Chloropicaceae</taxon>
        <taxon>Chloropicon</taxon>
    </lineage>
</organism>
<evidence type="ECO:0000313" key="5">
    <source>
        <dbReference type="Proteomes" id="UP000316726"/>
    </source>
</evidence>
<dbReference type="PANTHER" id="PTHR12409">
    <property type="entry name" value="PREFOLDIN SUBUNIT 3"/>
    <property type="match status" value="1"/>
</dbReference>
<evidence type="ECO:0000256" key="1">
    <source>
        <dbReference type="ARBA" id="ARBA00010048"/>
    </source>
</evidence>
<dbReference type="GO" id="GO:0005737">
    <property type="term" value="C:cytoplasm"/>
    <property type="evidence" value="ECO:0007669"/>
    <property type="project" value="TreeGrafter"/>
</dbReference>
<dbReference type="FunFam" id="1.10.287.370:FF:000001">
    <property type="entry name" value="Prefoldin subunit 3"/>
    <property type="match status" value="1"/>
</dbReference>
<dbReference type="GO" id="GO:0007021">
    <property type="term" value="P:tubulin complex assembly"/>
    <property type="evidence" value="ECO:0007669"/>
    <property type="project" value="TreeGrafter"/>
</dbReference>
<sequence>MASSEAKNMVKLPPVEFIDDVDKYMKDKKPDEVLGQLQEKFQTFKLLESRLLQSRARMLGKVPHIEKAIEMVMLLVEKESSSEQITVDFELSDHVYTKATINKGTQNVYLWLGANVMVEYSLEEAKGLLEQNKINANQNIANHEKDLNFVRDSITTLEVSMARVYNWDVMQRASAKGGSK</sequence>
<dbReference type="GO" id="GO:0015631">
    <property type="term" value="F:tubulin binding"/>
    <property type="evidence" value="ECO:0007669"/>
    <property type="project" value="TreeGrafter"/>
</dbReference>
<comment type="subunit">
    <text evidence="3">Heterohexamer of two PFD-alpha type and four PFD-beta type subunits.</text>
</comment>
<dbReference type="PANTHER" id="PTHR12409:SF0">
    <property type="entry name" value="PREFOLDIN SUBUNIT 3"/>
    <property type="match status" value="1"/>
</dbReference>
<comment type="function">
    <text evidence="3">Binds specifically to cytosolic chaperonin (c-CPN) and transfers target proteins to it. Binds to nascent polypeptide chain and promotes folding in an environment in which there are many competing pathways for nonnative proteins.</text>
</comment>
<dbReference type="AlphaFoldDB" id="A0A5B8MLQ9"/>
<dbReference type="EMBL" id="CP031038">
    <property type="protein sequence ID" value="QDZ21377.1"/>
    <property type="molecule type" value="Genomic_DNA"/>
</dbReference>
<dbReference type="InterPro" id="IPR016655">
    <property type="entry name" value="PFD3"/>
</dbReference>
<dbReference type="Pfam" id="PF02996">
    <property type="entry name" value="Prefoldin"/>
    <property type="match status" value="1"/>
</dbReference>
<proteinExistence type="inferred from homology"/>
<dbReference type="PIRSF" id="PIRSF016396">
    <property type="entry name" value="Prefoldin_subunit_3"/>
    <property type="match status" value="1"/>
</dbReference>